<evidence type="ECO:0000256" key="3">
    <source>
        <dbReference type="HAMAP-Rule" id="MF_00649"/>
    </source>
</evidence>
<evidence type="ECO:0000313" key="5">
    <source>
        <dbReference type="Proteomes" id="UP000233293"/>
    </source>
</evidence>
<proteinExistence type="inferred from homology"/>
<organism evidence="4 5">
    <name type="scientific">Telmatospirillum siberiense</name>
    <dbReference type="NCBI Taxonomy" id="382514"/>
    <lineage>
        <taxon>Bacteria</taxon>
        <taxon>Pseudomonadati</taxon>
        <taxon>Pseudomonadota</taxon>
        <taxon>Alphaproteobacteria</taxon>
        <taxon>Rhodospirillales</taxon>
        <taxon>Rhodospirillaceae</taxon>
        <taxon>Telmatospirillum</taxon>
    </lineage>
</organism>
<reference evidence="5" key="1">
    <citation type="submission" date="2017-12" db="EMBL/GenBank/DDBJ databases">
        <title>Draft genome sequence of Telmatospirillum siberiense 26-4b1T, an acidotolerant peatland alphaproteobacterium potentially involved in sulfur cycling.</title>
        <authorList>
            <person name="Hausmann B."/>
            <person name="Pjevac P."/>
            <person name="Schreck K."/>
            <person name="Herbold C.W."/>
            <person name="Daims H."/>
            <person name="Wagner M."/>
            <person name="Pester M."/>
            <person name="Loy A."/>
        </authorList>
    </citation>
    <scope>NUCLEOTIDE SEQUENCE [LARGE SCALE GENOMIC DNA]</scope>
    <source>
        <strain evidence="5">26-4b1</strain>
    </source>
</reference>
<dbReference type="OrthoDB" id="9809663at2"/>
<dbReference type="Gene3D" id="3.30.50.10">
    <property type="entry name" value="Erythroid Transcription Factor GATA-1, subunit A"/>
    <property type="match status" value="1"/>
</dbReference>
<keyword evidence="5" id="KW-1185">Reference proteome</keyword>
<dbReference type="AlphaFoldDB" id="A0A2N3Q105"/>
<feature type="binding site" evidence="3">
    <location>
        <position position="30"/>
    </location>
    <ligand>
        <name>Zn(2+)</name>
        <dbReference type="ChEBI" id="CHEBI:29105"/>
    </ligand>
</feature>
<dbReference type="GO" id="GO:0008270">
    <property type="term" value="F:zinc ion binding"/>
    <property type="evidence" value="ECO:0007669"/>
    <property type="project" value="UniProtKB-UniRule"/>
</dbReference>
<protein>
    <recommendedName>
        <fullName evidence="3">DNA gyrase inhibitor YacG</fullName>
    </recommendedName>
</protein>
<evidence type="ECO:0000313" key="4">
    <source>
        <dbReference type="EMBL" id="PKU26339.1"/>
    </source>
</evidence>
<feature type="binding site" evidence="3">
    <location>
        <position position="14"/>
    </location>
    <ligand>
        <name>Zn(2+)</name>
        <dbReference type="ChEBI" id="CHEBI:29105"/>
    </ligand>
</feature>
<sequence>MKTKHSRKAACPICGKPPVQEHRPFCSARCAKIDCNRWLSDVYVVPGEETVPLAGSGAACDEDEE</sequence>
<dbReference type="PANTHER" id="PTHR36150:SF1">
    <property type="entry name" value="DNA GYRASE INHIBITOR YACG"/>
    <property type="match status" value="1"/>
</dbReference>
<gene>
    <name evidence="3" type="primary">yacG</name>
    <name evidence="4" type="ORF">CWS72_00345</name>
</gene>
<dbReference type="InterPro" id="IPR005584">
    <property type="entry name" value="DNA_gyrase_inhibitor_YacG"/>
</dbReference>
<feature type="binding site" evidence="3">
    <location>
        <position position="26"/>
    </location>
    <ligand>
        <name>Zn(2+)</name>
        <dbReference type="ChEBI" id="CHEBI:29105"/>
    </ligand>
</feature>
<dbReference type="EMBL" id="PIUM01000001">
    <property type="protein sequence ID" value="PKU26339.1"/>
    <property type="molecule type" value="Genomic_DNA"/>
</dbReference>
<dbReference type="RefSeq" id="WP_101248569.1">
    <property type="nucleotide sequence ID" value="NZ_PIUM01000001.1"/>
</dbReference>
<comment type="function">
    <text evidence="3">Inhibits all the catalytic activities of DNA gyrase by preventing its interaction with DNA. Acts by binding directly to the C-terminal domain of GyrB, which probably disrupts DNA binding by the gyrase.</text>
</comment>
<comment type="caution">
    <text evidence="4">The sequence shown here is derived from an EMBL/GenBank/DDBJ whole genome shotgun (WGS) entry which is preliminary data.</text>
</comment>
<dbReference type="GO" id="GO:0008657">
    <property type="term" value="F:DNA topoisomerase type II (double strand cut, ATP-hydrolyzing) inhibitor activity"/>
    <property type="evidence" value="ECO:0007669"/>
    <property type="project" value="UniProtKB-UniRule"/>
</dbReference>
<dbReference type="GO" id="GO:0006355">
    <property type="term" value="P:regulation of DNA-templated transcription"/>
    <property type="evidence" value="ECO:0007669"/>
    <property type="project" value="InterPro"/>
</dbReference>
<name>A0A2N3Q105_9PROT</name>
<comment type="similarity">
    <text evidence="3">Belongs to the DNA gyrase inhibitor YacG family.</text>
</comment>
<comment type="cofactor">
    <cofactor evidence="3">
        <name>Zn(2+)</name>
        <dbReference type="ChEBI" id="CHEBI:29105"/>
    </cofactor>
    <text evidence="3">Binds 1 zinc ion.</text>
</comment>
<dbReference type="InterPro" id="IPR013088">
    <property type="entry name" value="Znf_NHR/GATA"/>
</dbReference>
<keyword evidence="1 3" id="KW-0479">Metal-binding</keyword>
<accession>A0A2N3Q105</accession>
<dbReference type="Proteomes" id="UP000233293">
    <property type="component" value="Unassembled WGS sequence"/>
</dbReference>
<keyword evidence="2 3" id="KW-0862">Zinc</keyword>
<feature type="binding site" evidence="3">
    <location>
        <position position="11"/>
    </location>
    <ligand>
        <name>Zn(2+)</name>
        <dbReference type="ChEBI" id="CHEBI:29105"/>
    </ligand>
</feature>
<dbReference type="SUPFAM" id="SSF57716">
    <property type="entry name" value="Glucocorticoid receptor-like (DNA-binding domain)"/>
    <property type="match status" value="1"/>
</dbReference>
<dbReference type="PANTHER" id="PTHR36150">
    <property type="entry name" value="DNA GYRASE INHIBITOR YACG"/>
    <property type="match status" value="1"/>
</dbReference>
<comment type="subunit">
    <text evidence="3">Interacts with GyrB.</text>
</comment>
<evidence type="ECO:0000256" key="2">
    <source>
        <dbReference type="ARBA" id="ARBA00022833"/>
    </source>
</evidence>
<dbReference type="HAMAP" id="MF_00649">
    <property type="entry name" value="DNA_gyrase_inhibitor_YacG"/>
    <property type="match status" value="1"/>
</dbReference>
<evidence type="ECO:0000256" key="1">
    <source>
        <dbReference type="ARBA" id="ARBA00022723"/>
    </source>
</evidence>
<dbReference type="Pfam" id="PF03884">
    <property type="entry name" value="YacG"/>
    <property type="match status" value="1"/>
</dbReference>